<keyword evidence="1" id="KW-0238">DNA-binding</keyword>
<reference evidence="3 4" key="1">
    <citation type="submission" date="2021-03" db="EMBL/GenBank/DDBJ databases">
        <title>Genomic Encyclopedia of Type Strains, Phase IV (KMG-IV): sequencing the most valuable type-strain genomes for metagenomic binning, comparative biology and taxonomic classification.</title>
        <authorList>
            <person name="Goeker M."/>
        </authorList>
    </citation>
    <scope>NUCLEOTIDE SEQUENCE [LARGE SCALE GENOMIC DNA]</scope>
    <source>
        <strain evidence="3 4">DSM 6139</strain>
    </source>
</reference>
<dbReference type="EMBL" id="JAGGKC010000001">
    <property type="protein sequence ID" value="MBP1917679.1"/>
    <property type="molecule type" value="Genomic_DNA"/>
</dbReference>
<dbReference type="RefSeq" id="WP_209457924.1">
    <property type="nucleotide sequence ID" value="NZ_JAGGKC010000001.1"/>
</dbReference>
<proteinExistence type="predicted"/>
<organism evidence="3 4">
    <name type="scientific">Youngiibacter multivorans</name>
    <dbReference type="NCBI Taxonomy" id="937251"/>
    <lineage>
        <taxon>Bacteria</taxon>
        <taxon>Bacillati</taxon>
        <taxon>Bacillota</taxon>
        <taxon>Clostridia</taxon>
        <taxon>Eubacteriales</taxon>
        <taxon>Clostridiaceae</taxon>
        <taxon>Youngiibacter</taxon>
    </lineage>
</organism>
<sequence length="60" mass="6780">MNKKELTGLLATKIVEKGSFYRTEVQAIADNAERDVGTVYMNFKNKEEILDYATSHNILG</sequence>
<dbReference type="Proteomes" id="UP001519271">
    <property type="component" value="Unassembled WGS sequence"/>
</dbReference>
<feature type="domain" description="HTH tetR-type" evidence="2">
    <location>
        <begin position="13"/>
        <end position="52"/>
    </location>
</feature>
<comment type="caution">
    <text evidence="3">The sequence shown here is derived from an EMBL/GenBank/DDBJ whole genome shotgun (WGS) entry which is preliminary data.</text>
</comment>
<dbReference type="Pfam" id="PF00440">
    <property type="entry name" value="TetR_N"/>
    <property type="match status" value="1"/>
</dbReference>
<protein>
    <submittedName>
        <fullName evidence="3">AcrR family transcriptional regulator</fullName>
    </submittedName>
</protein>
<name>A0ABS4FZF3_9CLOT</name>
<gene>
    <name evidence="3" type="ORF">J2Z34_000142</name>
</gene>
<dbReference type="SUPFAM" id="SSF46689">
    <property type="entry name" value="Homeodomain-like"/>
    <property type="match status" value="1"/>
</dbReference>
<dbReference type="InterPro" id="IPR001647">
    <property type="entry name" value="HTH_TetR"/>
</dbReference>
<evidence type="ECO:0000313" key="4">
    <source>
        <dbReference type="Proteomes" id="UP001519271"/>
    </source>
</evidence>
<evidence type="ECO:0000259" key="2">
    <source>
        <dbReference type="Pfam" id="PF00440"/>
    </source>
</evidence>
<dbReference type="InterPro" id="IPR009057">
    <property type="entry name" value="Homeodomain-like_sf"/>
</dbReference>
<dbReference type="Gene3D" id="1.10.357.10">
    <property type="entry name" value="Tetracycline Repressor, domain 2"/>
    <property type="match status" value="1"/>
</dbReference>
<evidence type="ECO:0000256" key="1">
    <source>
        <dbReference type="ARBA" id="ARBA00023125"/>
    </source>
</evidence>
<evidence type="ECO:0000313" key="3">
    <source>
        <dbReference type="EMBL" id="MBP1917679.1"/>
    </source>
</evidence>
<keyword evidence="4" id="KW-1185">Reference proteome</keyword>
<accession>A0ABS4FZF3</accession>